<keyword evidence="3" id="KW-1185">Reference proteome</keyword>
<proteinExistence type="predicted"/>
<reference evidence="3" key="1">
    <citation type="submission" date="2016-10" db="EMBL/GenBank/DDBJ databases">
        <authorList>
            <person name="Varghese N."/>
            <person name="Submissions S."/>
        </authorList>
    </citation>
    <scope>NUCLEOTIDE SEQUENCE [LARGE SCALE GENOMIC DNA]</scope>
    <source>
        <strain evidence="3">DSM 19083</strain>
    </source>
</reference>
<evidence type="ECO:0000313" key="2">
    <source>
        <dbReference type="EMBL" id="SFF12280.1"/>
    </source>
</evidence>
<gene>
    <name evidence="2" type="ORF">SAMN04488035_1714</name>
</gene>
<keyword evidence="1" id="KW-0812">Transmembrane</keyword>
<dbReference type="EMBL" id="FONZ01000002">
    <property type="protein sequence ID" value="SFF12280.1"/>
    <property type="molecule type" value="Genomic_DNA"/>
</dbReference>
<name>A0A1I2G5L7_9MICO</name>
<accession>A0A1I2G5L7</accession>
<sequence length="413" mass="43659">MTTRTPCDPLVERWADAVLVVARPTGHLEPAEVAAALAARRVVAAVQEGTVYARPGTVAVHVGIERGARSAGTARVALDDHGTPSPGPTRHELAGLLAADLQADVTVGGRLVVGPDGRQRRAPRDGGREPAACRTIYAWRADQYATHTLLPLATRLGVPVSHVETAGWIVAWPTEPTATLEPRPGFGRSHEPWFIGWRMGDEHGLVAKRPGERRFVAAASPSMRPVGSMAHTEASHLAALLAEPARWNGAEPGVRAASLREHGPAIPPALDDAALDDPARLLPAASRHLGLPRVALEVLDGAAPQDVAQTVPARRGQVGAAAAGIAAVMLDRPRGTGPLAQLRLLFWEVPLLRLALGTAVLLLGAMLVANQRTGQVTFGALEWAMAVLFVVYGTGTIVTGTALLVRRRRRTRN</sequence>
<keyword evidence="1" id="KW-0472">Membrane</keyword>
<organism evidence="2 3">
    <name type="scientific">Flavimobilis marinus</name>
    <dbReference type="NCBI Taxonomy" id="285351"/>
    <lineage>
        <taxon>Bacteria</taxon>
        <taxon>Bacillati</taxon>
        <taxon>Actinomycetota</taxon>
        <taxon>Actinomycetes</taxon>
        <taxon>Micrococcales</taxon>
        <taxon>Jonesiaceae</taxon>
        <taxon>Flavimobilis</taxon>
    </lineage>
</organism>
<protein>
    <submittedName>
        <fullName evidence="2">Uncharacterized protein</fullName>
    </submittedName>
</protein>
<evidence type="ECO:0000313" key="3">
    <source>
        <dbReference type="Proteomes" id="UP000198520"/>
    </source>
</evidence>
<dbReference type="Proteomes" id="UP000198520">
    <property type="component" value="Unassembled WGS sequence"/>
</dbReference>
<dbReference type="AlphaFoldDB" id="A0A1I2G5L7"/>
<dbReference type="RefSeq" id="WP_143073157.1">
    <property type="nucleotide sequence ID" value="NZ_BNAN01000002.1"/>
</dbReference>
<evidence type="ECO:0000256" key="1">
    <source>
        <dbReference type="SAM" id="Phobius"/>
    </source>
</evidence>
<feature type="transmembrane region" description="Helical" evidence="1">
    <location>
        <begin position="383"/>
        <end position="405"/>
    </location>
</feature>
<keyword evidence="1" id="KW-1133">Transmembrane helix</keyword>
<feature type="transmembrane region" description="Helical" evidence="1">
    <location>
        <begin position="351"/>
        <end position="371"/>
    </location>
</feature>